<dbReference type="EMBL" id="BAABJM010000005">
    <property type="protein sequence ID" value="GAA5062218.1"/>
    <property type="molecule type" value="Genomic_DNA"/>
</dbReference>
<proteinExistence type="predicted"/>
<evidence type="ECO:0008006" key="3">
    <source>
        <dbReference type="Google" id="ProtNLM"/>
    </source>
</evidence>
<dbReference type="Proteomes" id="UP001500603">
    <property type="component" value="Unassembled WGS sequence"/>
</dbReference>
<dbReference type="InterPro" id="IPR036689">
    <property type="entry name" value="ESAT-6-like_sf"/>
</dbReference>
<gene>
    <name evidence="1" type="ORF">GCM10023318_45550</name>
</gene>
<name>A0ABP9KRR0_9NOCA</name>
<organism evidence="1 2">
    <name type="scientific">Nocardia callitridis</name>
    <dbReference type="NCBI Taxonomy" id="648753"/>
    <lineage>
        <taxon>Bacteria</taxon>
        <taxon>Bacillati</taxon>
        <taxon>Actinomycetota</taxon>
        <taxon>Actinomycetes</taxon>
        <taxon>Mycobacteriales</taxon>
        <taxon>Nocardiaceae</taxon>
        <taxon>Nocardia</taxon>
    </lineage>
</organism>
<evidence type="ECO:0000313" key="2">
    <source>
        <dbReference type="Proteomes" id="UP001500603"/>
    </source>
</evidence>
<keyword evidence="2" id="KW-1185">Reference proteome</keyword>
<reference evidence="2" key="1">
    <citation type="journal article" date="2019" name="Int. J. Syst. Evol. Microbiol.">
        <title>The Global Catalogue of Microorganisms (GCM) 10K type strain sequencing project: providing services to taxonomists for standard genome sequencing and annotation.</title>
        <authorList>
            <consortium name="The Broad Institute Genomics Platform"/>
            <consortium name="The Broad Institute Genome Sequencing Center for Infectious Disease"/>
            <person name="Wu L."/>
            <person name="Ma J."/>
        </authorList>
    </citation>
    <scope>NUCLEOTIDE SEQUENCE [LARGE SCALE GENOMIC DNA]</scope>
    <source>
        <strain evidence="2">JCM 18298</strain>
    </source>
</reference>
<dbReference type="SUPFAM" id="SSF140453">
    <property type="entry name" value="EsxAB dimer-like"/>
    <property type="match status" value="1"/>
</dbReference>
<dbReference type="RefSeq" id="WP_345497740.1">
    <property type="nucleotide sequence ID" value="NZ_BAABJM010000005.1"/>
</dbReference>
<evidence type="ECO:0000313" key="1">
    <source>
        <dbReference type="EMBL" id="GAA5062218.1"/>
    </source>
</evidence>
<comment type="caution">
    <text evidence="1">The sequence shown here is derived from an EMBL/GenBank/DDBJ whole genome shotgun (WGS) entry which is preliminary data.</text>
</comment>
<sequence length="100" mass="10938">MPLVNNYGQVDDLVVRTQSTLEQMKVSDEERDRLVAEVKESFQGDAGTANGELQDRLRTLIVQYNEALDALKHATAKAGGSDGTFRVTDLGQSHRFSGIG</sequence>
<protein>
    <recommendedName>
        <fullName evidence="3">WXG100 family type VII secretion target</fullName>
    </recommendedName>
</protein>
<accession>A0ABP9KRR0</accession>